<dbReference type="PROSITE" id="PS00107">
    <property type="entry name" value="PROTEIN_KINASE_ATP"/>
    <property type="match status" value="1"/>
</dbReference>
<keyword evidence="1" id="KW-0067">ATP-binding</keyword>
<keyword evidence="3" id="KW-1185">Reference proteome</keyword>
<feature type="non-terminal residue" evidence="2">
    <location>
        <position position="78"/>
    </location>
</feature>
<dbReference type="InterPro" id="IPR017441">
    <property type="entry name" value="Protein_kinase_ATP_BS"/>
</dbReference>
<organism evidence="2 3">
    <name type="scientific">Dentiscutata erythropus</name>
    <dbReference type="NCBI Taxonomy" id="1348616"/>
    <lineage>
        <taxon>Eukaryota</taxon>
        <taxon>Fungi</taxon>
        <taxon>Fungi incertae sedis</taxon>
        <taxon>Mucoromycota</taxon>
        <taxon>Glomeromycotina</taxon>
        <taxon>Glomeromycetes</taxon>
        <taxon>Diversisporales</taxon>
        <taxon>Gigasporaceae</taxon>
        <taxon>Dentiscutata</taxon>
    </lineage>
</organism>
<protein>
    <submittedName>
        <fullName evidence="2">14382_t:CDS:1</fullName>
    </submittedName>
</protein>
<comment type="caution">
    <text evidence="2">The sequence shown here is derived from an EMBL/GenBank/DDBJ whole genome shotgun (WGS) entry which is preliminary data.</text>
</comment>
<reference evidence="2" key="1">
    <citation type="submission" date="2021-06" db="EMBL/GenBank/DDBJ databases">
        <authorList>
            <person name="Kallberg Y."/>
            <person name="Tangrot J."/>
            <person name="Rosling A."/>
        </authorList>
    </citation>
    <scope>NUCLEOTIDE SEQUENCE</scope>
    <source>
        <strain evidence="2">MA453B</strain>
    </source>
</reference>
<evidence type="ECO:0000313" key="3">
    <source>
        <dbReference type="Proteomes" id="UP000789405"/>
    </source>
</evidence>
<dbReference type="AlphaFoldDB" id="A0A9N9FGC0"/>
<sequence length="78" mass="8899">FVPHRKRNFHLRSCNFCVCGNLQRNTIPASLVAQQLFKLLSSKIPGYKFLFQGFIGEGEYGKVQRADLESDRVIVALK</sequence>
<name>A0A9N9FGC0_9GLOM</name>
<proteinExistence type="predicted"/>
<evidence type="ECO:0000256" key="1">
    <source>
        <dbReference type="PROSITE-ProRule" id="PRU10141"/>
    </source>
</evidence>
<accession>A0A9N9FGC0</accession>
<keyword evidence="1" id="KW-0547">Nucleotide-binding</keyword>
<evidence type="ECO:0000313" key="2">
    <source>
        <dbReference type="EMBL" id="CAG8531632.1"/>
    </source>
</evidence>
<dbReference type="Proteomes" id="UP000789405">
    <property type="component" value="Unassembled WGS sequence"/>
</dbReference>
<dbReference type="GO" id="GO:0005524">
    <property type="term" value="F:ATP binding"/>
    <property type="evidence" value="ECO:0007669"/>
    <property type="project" value="UniProtKB-UniRule"/>
</dbReference>
<feature type="binding site" evidence="1">
    <location>
        <position position="78"/>
    </location>
    <ligand>
        <name>ATP</name>
        <dbReference type="ChEBI" id="CHEBI:30616"/>
    </ligand>
</feature>
<gene>
    <name evidence="2" type="ORF">DERYTH_LOCUS4372</name>
</gene>
<dbReference type="EMBL" id="CAJVPY010001671">
    <property type="protein sequence ID" value="CAG8531632.1"/>
    <property type="molecule type" value="Genomic_DNA"/>
</dbReference>